<dbReference type="EMBL" id="KB007974">
    <property type="protein sequence ID" value="ELR17381.1"/>
    <property type="molecule type" value="Genomic_DNA"/>
</dbReference>
<dbReference type="VEuPathDB" id="AmoebaDB:ACA1_061190"/>
<organism evidence="4 5">
    <name type="scientific">Acanthamoeba castellanii (strain ATCC 30010 / Neff)</name>
    <dbReference type="NCBI Taxonomy" id="1257118"/>
    <lineage>
        <taxon>Eukaryota</taxon>
        <taxon>Amoebozoa</taxon>
        <taxon>Discosea</taxon>
        <taxon>Longamoebia</taxon>
        <taxon>Centramoebida</taxon>
        <taxon>Acanthamoebidae</taxon>
        <taxon>Acanthamoeba</taxon>
    </lineage>
</organism>
<dbReference type="RefSeq" id="XP_004339394.1">
    <property type="nucleotide sequence ID" value="XM_004339346.1"/>
</dbReference>
<dbReference type="GO" id="GO:0032259">
    <property type="term" value="P:methylation"/>
    <property type="evidence" value="ECO:0007669"/>
    <property type="project" value="UniProtKB-KW"/>
</dbReference>
<keyword evidence="4" id="KW-0489">Methyltransferase</keyword>
<dbReference type="InterPro" id="IPR029063">
    <property type="entry name" value="SAM-dependent_MTases_sf"/>
</dbReference>
<dbReference type="InterPro" id="IPR035248">
    <property type="entry name" value="PRMT5_C"/>
</dbReference>
<dbReference type="Proteomes" id="UP000011083">
    <property type="component" value="Unassembled WGS sequence"/>
</dbReference>
<protein>
    <submittedName>
        <fullName evidence="4">Methyltransferase, putative</fullName>
    </submittedName>
</protein>
<dbReference type="GO" id="GO:0016274">
    <property type="term" value="F:protein-arginine N-methyltransferase activity"/>
    <property type="evidence" value="ECO:0007669"/>
    <property type="project" value="InterPro"/>
</dbReference>
<proteinExistence type="predicted"/>
<dbReference type="OrthoDB" id="5963042at2759"/>
<evidence type="ECO:0000313" key="5">
    <source>
        <dbReference type="Proteomes" id="UP000011083"/>
    </source>
</evidence>
<dbReference type="GeneID" id="14918015"/>
<dbReference type="Gene3D" id="3.40.50.150">
    <property type="entry name" value="Vaccinia Virus protein VP39"/>
    <property type="match status" value="1"/>
</dbReference>
<dbReference type="PANTHER" id="PTHR10738:SF0">
    <property type="entry name" value="PROTEIN ARGININE N-METHYLTRANSFERASE 5"/>
    <property type="match status" value="1"/>
</dbReference>
<dbReference type="Pfam" id="PF17286">
    <property type="entry name" value="PRMT5_C"/>
    <property type="match status" value="1"/>
</dbReference>
<keyword evidence="5" id="KW-1185">Reference proteome</keyword>
<dbReference type="PANTHER" id="PTHR10738">
    <property type="entry name" value="PROTEIN ARGININE N-METHYLTRANSFERASE 5"/>
    <property type="match status" value="1"/>
</dbReference>
<feature type="domain" description="PRMT5 oligomerisation" evidence="3">
    <location>
        <begin position="174"/>
        <end position="357"/>
    </location>
</feature>
<dbReference type="Gene3D" id="2.70.160.11">
    <property type="entry name" value="Hnrnp arginine n-methyltransferase1"/>
    <property type="match status" value="1"/>
</dbReference>
<evidence type="ECO:0000259" key="2">
    <source>
        <dbReference type="Pfam" id="PF05185"/>
    </source>
</evidence>
<dbReference type="InterPro" id="IPR025799">
    <property type="entry name" value="Arg_MeTrfase"/>
</dbReference>
<dbReference type="STRING" id="1257118.L8GZ44"/>
<gene>
    <name evidence="4" type="ORF">ACA1_061190</name>
</gene>
<dbReference type="InterPro" id="IPR035075">
    <property type="entry name" value="PRMT5"/>
</dbReference>
<accession>L8GZ44</accession>
<dbReference type="AlphaFoldDB" id="L8GZ44"/>
<evidence type="ECO:0000313" key="4">
    <source>
        <dbReference type="EMBL" id="ELR17381.1"/>
    </source>
</evidence>
<evidence type="ECO:0000259" key="3">
    <source>
        <dbReference type="Pfam" id="PF17286"/>
    </source>
</evidence>
<sequence>MTKALMQQAAQMCKREHEEEIEELGLLPPSHNIDPLNPPLTIAEYEAMEKDLSKYLLYMAALSAAVGSLPKSLGLSSPLKFLVVGPGLGRLITFCLDAATSHGRSGVVHVLEANPRAVGFLEERFAAEVAAGQVVLHEAFILRNTTEPQDLPKSLAGHVHSFNIIAITIPDRWKTYLAPIYCPSIYAHIASKGDSNDTQNQRHSSMAHVTAIPADAVLLGPSRLLYSASCVEPPTSVYAGEIRWKVDVESTTGPARDRSSDVVVHGFVGHFTCHLFGGIKLDTRHGSAARNTFHWESMFFPLSTPVDLGSNRRGGSCRTTIGVRLERRSAVKQSALASGPADLHAIWYEWRLLSDDDDDRPAIAGNSLPHNPDGRFQSLYL</sequence>
<name>L8GZ44_ACACF</name>
<dbReference type="KEGG" id="acan:ACA1_061190"/>
<dbReference type="Pfam" id="PF05185">
    <property type="entry name" value="PRMT5"/>
    <property type="match status" value="1"/>
</dbReference>
<keyword evidence="4" id="KW-0808">Transferase</keyword>
<dbReference type="GO" id="GO:0006355">
    <property type="term" value="P:regulation of DNA-templated transcription"/>
    <property type="evidence" value="ECO:0007669"/>
    <property type="project" value="TreeGrafter"/>
</dbReference>
<dbReference type="GO" id="GO:0005634">
    <property type="term" value="C:nucleus"/>
    <property type="evidence" value="ECO:0007669"/>
    <property type="project" value="TreeGrafter"/>
</dbReference>
<reference evidence="4 5" key="1">
    <citation type="journal article" date="2013" name="Genome Biol.">
        <title>Genome of Acanthamoeba castellanii highlights extensive lateral gene transfer and early evolution of tyrosine kinase signaling.</title>
        <authorList>
            <person name="Clarke M."/>
            <person name="Lohan A.J."/>
            <person name="Liu B."/>
            <person name="Lagkouvardos I."/>
            <person name="Roy S."/>
            <person name="Zafar N."/>
            <person name="Bertelli C."/>
            <person name="Schilde C."/>
            <person name="Kianianmomeni A."/>
            <person name="Burglin T.R."/>
            <person name="Frech C."/>
            <person name="Turcotte B."/>
            <person name="Kopec K.O."/>
            <person name="Synnott J.M."/>
            <person name="Choo C."/>
            <person name="Paponov I."/>
            <person name="Finkler A."/>
            <person name="Soon Heng Tan C."/>
            <person name="Hutchins A.P."/>
            <person name="Weinmeier T."/>
            <person name="Rattei T."/>
            <person name="Chu J.S."/>
            <person name="Gimenez G."/>
            <person name="Irimia M."/>
            <person name="Rigden D.J."/>
            <person name="Fitzpatrick D.A."/>
            <person name="Lorenzo-Morales J."/>
            <person name="Bateman A."/>
            <person name="Chiu C.H."/>
            <person name="Tang P."/>
            <person name="Hegemann P."/>
            <person name="Fromm H."/>
            <person name="Raoult D."/>
            <person name="Greub G."/>
            <person name="Miranda-Saavedra D."/>
            <person name="Chen N."/>
            <person name="Nash P."/>
            <person name="Ginger M.L."/>
            <person name="Horn M."/>
            <person name="Schaap P."/>
            <person name="Caler L."/>
            <person name="Loftus B."/>
        </authorList>
    </citation>
    <scope>NUCLEOTIDE SEQUENCE [LARGE SCALE GENOMIC DNA]</scope>
    <source>
        <strain evidence="4 5">Neff</strain>
    </source>
</reference>
<feature type="domain" description="PRMT5 arginine-N-methyltransferase" evidence="2">
    <location>
        <begin position="33"/>
        <end position="127"/>
    </location>
</feature>
<evidence type="ECO:0000256" key="1">
    <source>
        <dbReference type="ARBA" id="ARBA00022691"/>
    </source>
</evidence>
<keyword evidence="1" id="KW-0949">S-adenosyl-L-methionine</keyword>
<dbReference type="GO" id="GO:0005829">
    <property type="term" value="C:cytosol"/>
    <property type="evidence" value="ECO:0007669"/>
    <property type="project" value="TreeGrafter"/>
</dbReference>